<dbReference type="EMBL" id="CP066539">
    <property type="protein sequence ID" value="QRL04711.1"/>
    <property type="molecule type" value="Genomic_DNA"/>
</dbReference>
<organism evidence="1 2">
    <name type="scientific">Vreelandella venusta</name>
    <dbReference type="NCBI Taxonomy" id="44935"/>
    <lineage>
        <taxon>Bacteria</taxon>
        <taxon>Pseudomonadati</taxon>
        <taxon>Pseudomonadota</taxon>
        <taxon>Gammaproteobacteria</taxon>
        <taxon>Oceanospirillales</taxon>
        <taxon>Halomonadaceae</taxon>
        <taxon>Vreelandella</taxon>
    </lineage>
</organism>
<sequence length="652" mass="75136">MKARYLKTTDHSIKSQLTGLKPEQALCEYIWNGFDANATKISVKTEINPMQGVSSIIISDNGDGIDIDDLENTLDLFLDSKKKSVSKPTTRGKKGRGRFSFIKFCEQAAWNTYDGKKAFKFTIDSGRLSQYEPEATTYTQSKGTTVTFLHIKGVDLNYFNDVVVPYLKNEFSWLLVSNEKLEIMINDLPLEHSSYHCVPAIETIEDSVFNFNSIIWDSKQNSEKSLIYFINSTQEIVHKELSELNLKGFFCSAYVRSDWFDGFGGNADLLSGDKHTESDVFVQTLANAKSRLRQEYINFRNSAADLLIEQYLAEGVFPEMKGDNVVLNKFHREQLISTIKTIYEAEPSVFSKQLNKSQKKILIKLLDRIVQSNRLSELFDVLDGVVSLTEDDMCRISNLLQRTSLENITKTVDHIRDRLDIIQNFKSLIYQHQRFALEVPHIQKCIESNLWLFGEKYYLLTSEEDKFEQALRNLLEFHNKDNYYDKVSIVHPDKNKEMDLFVAQKGFRVGDDDKKYFHHVVIELKRPSIKLGDQQLQQIKTYKNIIANEPQFQDENSLWDFVLIGNEISDSKITAANLRSDLESNKIHGEPGLVQKTGNYRIIVKTWKQILNEFELRYNDISNRLSLKELEIVSETPDQLTGDIKKLSESAL</sequence>
<dbReference type="SMR" id="A0AAP9ZFA5"/>
<dbReference type="AlphaFoldDB" id="A0AAP9ZFA5"/>
<keyword evidence="1" id="KW-0547">Nucleotide-binding</keyword>
<dbReference type="GO" id="GO:0005524">
    <property type="term" value="F:ATP binding"/>
    <property type="evidence" value="ECO:0007669"/>
    <property type="project" value="UniProtKB-KW"/>
</dbReference>
<evidence type="ECO:0000313" key="2">
    <source>
        <dbReference type="Proteomes" id="UP000663479"/>
    </source>
</evidence>
<proteinExistence type="predicted"/>
<dbReference type="RefSeq" id="WP_146943908.1">
    <property type="nucleotide sequence ID" value="NZ_BJUL01000007.1"/>
</dbReference>
<dbReference type="Proteomes" id="UP000663479">
    <property type="component" value="Chromosome"/>
</dbReference>
<gene>
    <name evidence="1" type="ORF">JDS37_07150</name>
</gene>
<keyword evidence="1" id="KW-0067">ATP-binding</keyword>
<accession>A0AAP9ZFA5</accession>
<dbReference type="InterPro" id="IPR036890">
    <property type="entry name" value="HATPase_C_sf"/>
</dbReference>
<evidence type="ECO:0000313" key="1">
    <source>
        <dbReference type="EMBL" id="QRL04711.1"/>
    </source>
</evidence>
<name>A0AAP9ZFA5_9GAMM</name>
<dbReference type="SUPFAM" id="SSF55874">
    <property type="entry name" value="ATPase domain of HSP90 chaperone/DNA topoisomerase II/histidine kinase"/>
    <property type="match status" value="1"/>
</dbReference>
<dbReference type="Pfam" id="PF13589">
    <property type="entry name" value="HATPase_c_3"/>
    <property type="match status" value="1"/>
</dbReference>
<protein>
    <submittedName>
        <fullName evidence="1">ATP-binding protein</fullName>
    </submittedName>
</protein>
<reference evidence="1" key="1">
    <citation type="submission" date="2020-12" db="EMBL/GenBank/DDBJ databases">
        <title>Genome reconstruction of Halomonas venusta strain DSM 4743.</title>
        <authorList>
            <person name="Aguirre-Garrido J.F."/>
            <person name="Hernandez-Soto L.M."/>
            <person name="Martinez-Abarca F."/>
        </authorList>
    </citation>
    <scope>NUCLEOTIDE SEQUENCE</scope>
    <source>
        <strain evidence="1">4743</strain>
    </source>
</reference>
<dbReference type="Gene3D" id="3.30.565.10">
    <property type="entry name" value="Histidine kinase-like ATPase, C-terminal domain"/>
    <property type="match status" value="1"/>
</dbReference>